<accession>A0AAV9GFG1</accession>
<gene>
    <name evidence="2" type="ORF">QBC34DRAFT_440851</name>
</gene>
<keyword evidence="3" id="KW-1185">Reference proteome</keyword>
<evidence type="ECO:0000256" key="1">
    <source>
        <dbReference type="SAM" id="MobiDB-lite"/>
    </source>
</evidence>
<reference evidence="2" key="2">
    <citation type="submission" date="2023-05" db="EMBL/GenBank/DDBJ databases">
        <authorList>
            <consortium name="Lawrence Berkeley National Laboratory"/>
            <person name="Steindorff A."/>
            <person name="Hensen N."/>
            <person name="Bonometti L."/>
            <person name="Westerberg I."/>
            <person name="Brannstrom I.O."/>
            <person name="Guillou S."/>
            <person name="Cros-Aarteil S."/>
            <person name="Calhoun S."/>
            <person name="Haridas S."/>
            <person name="Kuo A."/>
            <person name="Mondo S."/>
            <person name="Pangilinan J."/>
            <person name="Riley R."/>
            <person name="Labutti K."/>
            <person name="Andreopoulos B."/>
            <person name="Lipzen A."/>
            <person name="Chen C."/>
            <person name="Yanf M."/>
            <person name="Daum C."/>
            <person name="Ng V."/>
            <person name="Clum A."/>
            <person name="Ohm R."/>
            <person name="Martin F."/>
            <person name="Silar P."/>
            <person name="Natvig D."/>
            <person name="Lalanne C."/>
            <person name="Gautier V."/>
            <person name="Ament-Velasquez S.L."/>
            <person name="Kruys A."/>
            <person name="Hutchinson M.I."/>
            <person name="Powell A.J."/>
            <person name="Barry K."/>
            <person name="Miller A.N."/>
            <person name="Grigoriev I.V."/>
            <person name="Debuchy R."/>
            <person name="Gladieux P."/>
            <person name="Thoren M.H."/>
            <person name="Johannesson H."/>
        </authorList>
    </citation>
    <scope>NUCLEOTIDE SEQUENCE</scope>
    <source>
        <strain evidence="2">PSN243</strain>
    </source>
</reference>
<feature type="region of interest" description="Disordered" evidence="1">
    <location>
        <begin position="248"/>
        <end position="279"/>
    </location>
</feature>
<proteinExistence type="predicted"/>
<feature type="compositionally biased region" description="Polar residues" evidence="1">
    <location>
        <begin position="257"/>
        <end position="274"/>
    </location>
</feature>
<protein>
    <submittedName>
        <fullName evidence="2">Uncharacterized protein</fullName>
    </submittedName>
</protein>
<organism evidence="2 3">
    <name type="scientific">Podospora aff. communis PSN243</name>
    <dbReference type="NCBI Taxonomy" id="3040156"/>
    <lineage>
        <taxon>Eukaryota</taxon>
        <taxon>Fungi</taxon>
        <taxon>Dikarya</taxon>
        <taxon>Ascomycota</taxon>
        <taxon>Pezizomycotina</taxon>
        <taxon>Sordariomycetes</taxon>
        <taxon>Sordariomycetidae</taxon>
        <taxon>Sordariales</taxon>
        <taxon>Podosporaceae</taxon>
        <taxon>Podospora</taxon>
    </lineage>
</organism>
<sequence>MRWATEKGMSFGPEKYGIMHLEPTGMRRKGTSIAERLKKPEVSTDHGCCALVPEIPGLDASNVLKTEMRVLGVHFNYKLEWHRHVYKIAEKVRSALASLWRISSSSYGAELVDLRNLYLTKIRPLFSYACAAWYVPGKGLRNKEIEELEGLQRQCLNAVAGCWKNTNYQIVLKELNIERLSMFLHRSAAAYRARTLGSDHEKLLRELREKPIRGLAAQRHDFGRHIFHVLYREAFDLRTAANLAQEQEDAKAAAAQPPSSTEAQRTPSKKSPVQRNRLYITKRAKAAAKEAMEQEWNRCR</sequence>
<evidence type="ECO:0000313" key="2">
    <source>
        <dbReference type="EMBL" id="KAK4446592.1"/>
    </source>
</evidence>
<dbReference type="AlphaFoldDB" id="A0AAV9GFG1"/>
<comment type="caution">
    <text evidence="2">The sequence shown here is derived from an EMBL/GenBank/DDBJ whole genome shotgun (WGS) entry which is preliminary data.</text>
</comment>
<evidence type="ECO:0000313" key="3">
    <source>
        <dbReference type="Proteomes" id="UP001321760"/>
    </source>
</evidence>
<dbReference type="Proteomes" id="UP001321760">
    <property type="component" value="Unassembled WGS sequence"/>
</dbReference>
<reference evidence="2" key="1">
    <citation type="journal article" date="2023" name="Mol. Phylogenet. Evol.">
        <title>Genome-scale phylogeny and comparative genomics of the fungal order Sordariales.</title>
        <authorList>
            <person name="Hensen N."/>
            <person name="Bonometti L."/>
            <person name="Westerberg I."/>
            <person name="Brannstrom I.O."/>
            <person name="Guillou S."/>
            <person name="Cros-Aarteil S."/>
            <person name="Calhoun S."/>
            <person name="Haridas S."/>
            <person name="Kuo A."/>
            <person name="Mondo S."/>
            <person name="Pangilinan J."/>
            <person name="Riley R."/>
            <person name="LaButti K."/>
            <person name="Andreopoulos B."/>
            <person name="Lipzen A."/>
            <person name="Chen C."/>
            <person name="Yan M."/>
            <person name="Daum C."/>
            <person name="Ng V."/>
            <person name="Clum A."/>
            <person name="Steindorff A."/>
            <person name="Ohm R.A."/>
            <person name="Martin F."/>
            <person name="Silar P."/>
            <person name="Natvig D.O."/>
            <person name="Lalanne C."/>
            <person name="Gautier V."/>
            <person name="Ament-Velasquez S.L."/>
            <person name="Kruys A."/>
            <person name="Hutchinson M.I."/>
            <person name="Powell A.J."/>
            <person name="Barry K."/>
            <person name="Miller A.N."/>
            <person name="Grigoriev I.V."/>
            <person name="Debuchy R."/>
            <person name="Gladieux P."/>
            <person name="Hiltunen Thoren M."/>
            <person name="Johannesson H."/>
        </authorList>
    </citation>
    <scope>NUCLEOTIDE SEQUENCE</scope>
    <source>
        <strain evidence="2">PSN243</strain>
    </source>
</reference>
<dbReference type="EMBL" id="MU865956">
    <property type="protein sequence ID" value="KAK4446592.1"/>
    <property type="molecule type" value="Genomic_DNA"/>
</dbReference>
<name>A0AAV9GFG1_9PEZI</name>